<sequence>MQATTAVVPLRVSDEAFLVASTIERCPKTMMLRELVMNAIEAAATAPAGKGQVRLFARDVAGVPKLCLWNTGRGLSPSELVRISDLSSSLFKNMALDGNFGMGAKVASLASNKLGLRYRSCRQGQVSEIVIGQHEGVYGRKVPAGTPAGSDAADVTAACRDEGEHDLGHDWTEVLLLGNDAAQNTVLDPYAGNPAVRPDWIAQAMARRFFRLPPGVEVRLEAGIGGAAAGTAYEPSLAPRFFDRAEAVRTAEGITLHYGYRAPDSEAPTGPLLPVGLGGIVFNSEVYGLVEGRRWTLEAPHYGFAFASRHCSVLVELPPDFGAQPEVYRQFLRFRDGDQRQVVLGDFGELVRTHIPGWLLRIIDAMRPAAEDYLKEISADLQALMLQLGLKDRVVAKPALRGLRPERADGAEAAPPKPAAEAPPPPLGLPVPPEIILLHEETEIADRGLTNRAARYYATARQLFVNLRYAAFIRLSAQLGVEFDPVAETATLDYVCRQVAEWALIRRLTRSVVYGLDKPRLGWTGDEVSTVQSAEALSLLVDDLEGVLPAARQRMASLLGLEAPRGGEDRAAPRAAAPEDGLSLAERLAGELAEAEANLQRARGRNQTALGPYYRRIADIEMRRRNLGAAESWLERALAVDGRNPTVHNDVCSLRLAQGNLAGAAEAAEAAIALCVAPPIGYLRRRAAIEVMRRDWGAAQRWLDQALAADPEDALNHHDLAGLRLAEGDLDAAAAAAARAVALDGGARAAPLRRAADIENRRRNPAGAEALLARAVVADPQDPGAYHDRAGLRLAAGDLDGAAEQADAAIARASAAPVPYLRRRAAIEAGRKNWEVAEAFLGQAAAADPRDPEVPFDLAGLHLARGDAEAAFQAIEAATARQDGAPLRYLRRRAAIEGARRNHAEALAILEGALAAEPDDADLHFDLAGLHLAQGRPERAAASADAALALCTGSPVAYLRRRAVVEIVRKDPAAAAGFLDQALALEPANPDLLHDLAGLRLNRGDLDGAAEASDAALAQGTGPAVIYLRRRAAIEGARRDWAAAKAFLERALAADPRDPDVRHDLAGVLLNAGETDRAAEAAEAALARRAGSPVPYLRRLAAIEMRRKNPAAAQVVLNQALAAEPHDPDVLNDLAGLRLAVNDLDGAAEAIDAALAAAPAAPLPLLRRRLAIEAMRKDWDAAQGWMDKAFALAPNDPNLHHDQAGLLMQRGDLQGAARRGDGSLPQPRPLRRPAAPPRRHRGPRPGVGRGRGPPRRGHRPRPDRPLRAARPGRPSHCPRRREGRGGGGRGGGGPGTVPAARPAAARGGRDASEGLDRRAGVDGAPHRGRPGRAALALRPVERADAERRPRRGASRGGRGAEPGHTARAG</sequence>
<organism evidence="2 3">
    <name type="scientific">Muricoccus nepalensis</name>
    <dbReference type="NCBI Taxonomy" id="1854500"/>
    <lineage>
        <taxon>Bacteria</taxon>
        <taxon>Pseudomonadati</taxon>
        <taxon>Pseudomonadota</taxon>
        <taxon>Alphaproteobacteria</taxon>
        <taxon>Acetobacterales</taxon>
        <taxon>Roseomonadaceae</taxon>
        <taxon>Muricoccus</taxon>
    </lineage>
</organism>
<keyword evidence="3" id="KW-1185">Reference proteome</keyword>
<reference evidence="2 3" key="1">
    <citation type="journal article" date="2019" name="Environ. Microbiol.">
        <title>Species interactions and distinct microbial communities in high Arctic permafrost affected cryosols are associated with the CH4 and CO2 gas fluxes.</title>
        <authorList>
            <person name="Altshuler I."/>
            <person name="Hamel J."/>
            <person name="Turney S."/>
            <person name="Magnuson E."/>
            <person name="Levesque R."/>
            <person name="Greer C."/>
            <person name="Whyte L.G."/>
        </authorList>
    </citation>
    <scope>NUCLEOTIDE SEQUENCE [LARGE SCALE GENOMIC DNA]</scope>
    <source>
        <strain evidence="2 3">S9.3B</strain>
    </source>
</reference>
<dbReference type="EMBL" id="RCZP01000055">
    <property type="protein sequence ID" value="TPG44268.1"/>
    <property type="molecule type" value="Genomic_DNA"/>
</dbReference>
<dbReference type="SUPFAM" id="SSF55874">
    <property type="entry name" value="ATPase domain of HSP90 chaperone/DNA topoisomerase II/histidine kinase"/>
    <property type="match status" value="1"/>
</dbReference>
<feature type="region of interest" description="Disordered" evidence="1">
    <location>
        <begin position="405"/>
        <end position="426"/>
    </location>
</feature>
<evidence type="ECO:0000313" key="2">
    <source>
        <dbReference type="EMBL" id="TPG44268.1"/>
    </source>
</evidence>
<feature type="compositionally biased region" description="Low complexity" evidence="1">
    <location>
        <begin position="1296"/>
        <end position="1306"/>
    </location>
</feature>
<name>A0A502F278_9PROT</name>
<dbReference type="SMART" id="SM00028">
    <property type="entry name" value="TPR"/>
    <property type="match status" value="11"/>
</dbReference>
<dbReference type="InterPro" id="IPR011990">
    <property type="entry name" value="TPR-like_helical_dom_sf"/>
</dbReference>
<gene>
    <name evidence="2" type="ORF">EAH89_27605</name>
</gene>
<dbReference type="PANTHER" id="PTHR12558">
    <property type="entry name" value="CELL DIVISION CYCLE 16,23,27"/>
    <property type="match status" value="1"/>
</dbReference>
<proteinExistence type="predicted"/>
<dbReference type="OrthoDB" id="8404469at2"/>
<feature type="region of interest" description="Disordered" evidence="1">
    <location>
        <begin position="1216"/>
        <end position="1369"/>
    </location>
</feature>
<dbReference type="PANTHER" id="PTHR12558:SF13">
    <property type="entry name" value="CELL DIVISION CYCLE PROTEIN 27 HOMOLOG"/>
    <property type="match status" value="1"/>
</dbReference>
<dbReference type="Gene3D" id="1.25.40.10">
    <property type="entry name" value="Tetratricopeptide repeat domain"/>
    <property type="match status" value="4"/>
</dbReference>
<dbReference type="SUPFAM" id="SSF48452">
    <property type="entry name" value="TPR-like"/>
    <property type="match status" value="3"/>
</dbReference>
<feature type="compositionally biased region" description="Gly residues" evidence="1">
    <location>
        <begin position="1285"/>
        <end position="1295"/>
    </location>
</feature>
<feature type="compositionally biased region" description="Pro residues" evidence="1">
    <location>
        <begin position="415"/>
        <end position="426"/>
    </location>
</feature>
<dbReference type="Proteomes" id="UP000317078">
    <property type="component" value="Unassembled WGS sequence"/>
</dbReference>
<evidence type="ECO:0000313" key="3">
    <source>
        <dbReference type="Proteomes" id="UP000317078"/>
    </source>
</evidence>
<dbReference type="Pfam" id="PF14559">
    <property type="entry name" value="TPR_19"/>
    <property type="match status" value="4"/>
</dbReference>
<accession>A0A502F278</accession>
<dbReference type="InterPro" id="IPR019734">
    <property type="entry name" value="TPR_rpt"/>
</dbReference>
<comment type="caution">
    <text evidence="2">The sequence shown here is derived from an EMBL/GenBank/DDBJ whole genome shotgun (WGS) entry which is preliminary data.</text>
</comment>
<dbReference type="InterPro" id="IPR036890">
    <property type="entry name" value="HATPase_C_sf"/>
</dbReference>
<feature type="compositionally biased region" description="Basic and acidic residues" evidence="1">
    <location>
        <begin position="1307"/>
        <end position="1320"/>
    </location>
</feature>
<evidence type="ECO:0000256" key="1">
    <source>
        <dbReference type="SAM" id="MobiDB-lite"/>
    </source>
</evidence>
<protein>
    <submittedName>
        <fullName evidence="2">Uncharacterized protein</fullName>
    </submittedName>
</protein>